<proteinExistence type="predicted"/>
<dbReference type="PANTHER" id="PTHR46401:SF2">
    <property type="entry name" value="GLYCOSYLTRANSFERASE WBBK-RELATED"/>
    <property type="match status" value="1"/>
</dbReference>
<dbReference type="Gene3D" id="3.40.50.2000">
    <property type="entry name" value="Glycogen Phosphorylase B"/>
    <property type="match status" value="2"/>
</dbReference>
<evidence type="ECO:0000256" key="1">
    <source>
        <dbReference type="ARBA" id="ARBA00022679"/>
    </source>
</evidence>
<dbReference type="SUPFAM" id="SSF53756">
    <property type="entry name" value="UDP-Glycosyltransferase/glycogen phosphorylase"/>
    <property type="match status" value="1"/>
</dbReference>
<dbReference type="EMBL" id="JACIIV010000013">
    <property type="protein sequence ID" value="MBB6227799.1"/>
    <property type="molecule type" value="Genomic_DNA"/>
</dbReference>
<dbReference type="InterPro" id="IPR001296">
    <property type="entry name" value="Glyco_trans_1"/>
</dbReference>
<reference evidence="3 4" key="1">
    <citation type="submission" date="2020-08" db="EMBL/GenBank/DDBJ databases">
        <title>Genomic Encyclopedia of Type Strains, Phase IV (KMG-IV): sequencing the most valuable type-strain genomes for metagenomic binning, comparative biology and taxonomic classification.</title>
        <authorList>
            <person name="Goeker M."/>
        </authorList>
    </citation>
    <scope>NUCLEOTIDE SEQUENCE [LARGE SCALE GENOMIC DNA]</scope>
    <source>
        <strain evidence="3 4">DSM 102189</strain>
    </source>
</reference>
<dbReference type="EC" id="2.4.1.-" evidence="3"/>
<keyword evidence="1 3" id="KW-0808">Transferase</keyword>
<dbReference type="Proteomes" id="UP000538147">
    <property type="component" value="Unassembled WGS sequence"/>
</dbReference>
<dbReference type="GO" id="GO:0009103">
    <property type="term" value="P:lipopolysaccharide biosynthetic process"/>
    <property type="evidence" value="ECO:0007669"/>
    <property type="project" value="TreeGrafter"/>
</dbReference>
<organism evidence="3 4">
    <name type="scientific">Polymorphobacter multimanifer</name>
    <dbReference type="NCBI Taxonomy" id="1070431"/>
    <lineage>
        <taxon>Bacteria</taxon>
        <taxon>Pseudomonadati</taxon>
        <taxon>Pseudomonadota</taxon>
        <taxon>Alphaproteobacteria</taxon>
        <taxon>Sphingomonadales</taxon>
        <taxon>Sphingosinicellaceae</taxon>
        <taxon>Polymorphobacter</taxon>
    </lineage>
</organism>
<dbReference type="GO" id="GO:0016757">
    <property type="term" value="F:glycosyltransferase activity"/>
    <property type="evidence" value="ECO:0007669"/>
    <property type="project" value="UniProtKB-KW"/>
</dbReference>
<dbReference type="AlphaFoldDB" id="A0A841L4L8"/>
<keyword evidence="4" id="KW-1185">Reference proteome</keyword>
<protein>
    <submittedName>
        <fullName evidence="3">Alpha-1,3-rhamnosyl/mannosyltransferase</fullName>
        <ecNumber evidence="3">2.4.1.-</ecNumber>
    </submittedName>
</protein>
<evidence type="ECO:0000313" key="4">
    <source>
        <dbReference type="Proteomes" id="UP000538147"/>
    </source>
</evidence>
<dbReference type="PANTHER" id="PTHR46401">
    <property type="entry name" value="GLYCOSYLTRANSFERASE WBBK-RELATED"/>
    <property type="match status" value="1"/>
</dbReference>
<accession>A0A841L4L8</accession>
<sequence length="372" mass="40483">MSNGLRLALSVEALEPRLTGIGRYCLELARRMPLEPGMEDVRFFRGKHWVTDPEALLAEHWRPTRVRRWRSTIEAWRHRRFAAGAVVHGPNFFLPEWAERGVATVHDLSVFHFPETHPVERVRAFERDFLRSIGQASAIITDCATVKDELVAMFGVAADRITAVPLGVTPPTIAPEAVADSLAGMGLAGMGSTEGGYALCVSTFEPRKRIDLLLAAYARLEPALRRRTPLVLAGASGWRNEALNAAIAVAQAEGWVRRLDYVPEGQLQALYAGARLFVYPSQYEGFGLPPLEAMAHGVPTLVGNSACLAEVTRGAARVIDPRDEAGFAEALASALEDEAWQAEAGAAGRAVAAGYGWPECIARTISVYETTI</sequence>
<name>A0A841L4L8_9SPHN</name>
<feature type="domain" description="Glycosyl transferase family 1" evidence="2">
    <location>
        <begin position="197"/>
        <end position="349"/>
    </location>
</feature>
<dbReference type="Pfam" id="PF00534">
    <property type="entry name" value="Glycos_transf_1"/>
    <property type="match status" value="1"/>
</dbReference>
<keyword evidence="3" id="KW-0328">Glycosyltransferase</keyword>
<evidence type="ECO:0000259" key="2">
    <source>
        <dbReference type="Pfam" id="PF00534"/>
    </source>
</evidence>
<evidence type="ECO:0000313" key="3">
    <source>
        <dbReference type="EMBL" id="MBB6227799.1"/>
    </source>
</evidence>
<gene>
    <name evidence="3" type="ORF">FHS79_001980</name>
</gene>
<dbReference type="RefSeq" id="WP_184199032.1">
    <property type="nucleotide sequence ID" value="NZ_BMOX01000032.1"/>
</dbReference>
<comment type="caution">
    <text evidence="3">The sequence shown here is derived from an EMBL/GenBank/DDBJ whole genome shotgun (WGS) entry which is preliminary data.</text>
</comment>
<dbReference type="CDD" id="cd03809">
    <property type="entry name" value="GT4_MtfB-like"/>
    <property type="match status" value="1"/>
</dbReference>